<evidence type="ECO:0000256" key="8">
    <source>
        <dbReference type="SAM" id="Phobius"/>
    </source>
</evidence>
<feature type="transmembrane region" description="Helical" evidence="8">
    <location>
        <begin position="140"/>
        <end position="157"/>
    </location>
</feature>
<dbReference type="PANTHER" id="PTHR33908:SF3">
    <property type="entry name" value="UNDECAPRENYL PHOSPHATE-ALPHA-4-AMINO-4-DEOXY-L-ARABINOSE ARABINOSYL TRANSFERASE"/>
    <property type="match status" value="1"/>
</dbReference>
<feature type="transmembrane region" description="Helical" evidence="8">
    <location>
        <begin position="353"/>
        <end position="372"/>
    </location>
</feature>
<evidence type="ECO:0000256" key="4">
    <source>
        <dbReference type="ARBA" id="ARBA00022679"/>
    </source>
</evidence>
<feature type="transmembrane region" description="Helical" evidence="8">
    <location>
        <begin position="114"/>
        <end position="134"/>
    </location>
</feature>
<comment type="caution">
    <text evidence="10">The sequence shown here is derived from an EMBL/GenBank/DDBJ whole genome shotgun (WGS) entry which is preliminary data.</text>
</comment>
<evidence type="ECO:0000256" key="1">
    <source>
        <dbReference type="ARBA" id="ARBA00004651"/>
    </source>
</evidence>
<gene>
    <name evidence="10" type="ORF">tloyanaT_08470</name>
</gene>
<feature type="transmembrane region" description="Helical" evidence="8">
    <location>
        <begin position="12"/>
        <end position="32"/>
    </location>
</feature>
<keyword evidence="3" id="KW-0328">Glycosyltransferase</keyword>
<feature type="transmembrane region" description="Helical" evidence="8">
    <location>
        <begin position="269"/>
        <end position="289"/>
    </location>
</feature>
<dbReference type="InterPro" id="IPR003342">
    <property type="entry name" value="ArnT-like_N"/>
</dbReference>
<evidence type="ECO:0000259" key="9">
    <source>
        <dbReference type="Pfam" id="PF02366"/>
    </source>
</evidence>
<keyword evidence="4" id="KW-0808">Transferase</keyword>
<dbReference type="EMBL" id="BSSV01000001">
    <property type="protein sequence ID" value="GLX84595.1"/>
    <property type="molecule type" value="Genomic_DNA"/>
</dbReference>
<keyword evidence="6 8" id="KW-1133">Transmembrane helix</keyword>
<feature type="transmembrane region" description="Helical" evidence="8">
    <location>
        <begin position="200"/>
        <end position="219"/>
    </location>
</feature>
<dbReference type="Proteomes" id="UP001157134">
    <property type="component" value="Unassembled WGS sequence"/>
</dbReference>
<evidence type="ECO:0000256" key="2">
    <source>
        <dbReference type="ARBA" id="ARBA00022475"/>
    </source>
</evidence>
<evidence type="ECO:0000256" key="6">
    <source>
        <dbReference type="ARBA" id="ARBA00022989"/>
    </source>
</evidence>
<keyword evidence="5 8" id="KW-0812">Transmembrane</keyword>
<keyword evidence="7 8" id="KW-0472">Membrane</keyword>
<feature type="domain" description="ArnT-like N-terminal" evidence="9">
    <location>
        <begin position="13"/>
        <end position="239"/>
    </location>
</feature>
<comment type="subcellular location">
    <subcellularLocation>
        <location evidence="1">Cell membrane</location>
        <topology evidence="1">Multi-pass membrane protein</topology>
    </subcellularLocation>
</comment>
<evidence type="ECO:0000256" key="5">
    <source>
        <dbReference type="ARBA" id="ARBA00022692"/>
    </source>
</evidence>
<feature type="transmembrane region" description="Helical" evidence="8">
    <location>
        <begin position="90"/>
        <end position="107"/>
    </location>
</feature>
<keyword evidence="2" id="KW-1003">Cell membrane</keyword>
<evidence type="ECO:0000313" key="11">
    <source>
        <dbReference type="Proteomes" id="UP001157134"/>
    </source>
</evidence>
<reference evidence="10 11" key="1">
    <citation type="submission" date="2023-03" db="EMBL/GenBank/DDBJ databases">
        <title>Thalassotalea loyana LMG 22536T draft genome sequence.</title>
        <authorList>
            <person name="Sawabe T."/>
        </authorList>
    </citation>
    <scope>NUCLEOTIDE SEQUENCE [LARGE SCALE GENOMIC DNA]</scope>
    <source>
        <strain evidence="10 11">LMG 22536</strain>
    </source>
</reference>
<keyword evidence="11" id="KW-1185">Reference proteome</keyword>
<evidence type="ECO:0000256" key="7">
    <source>
        <dbReference type="ARBA" id="ARBA00023136"/>
    </source>
</evidence>
<sequence length="469" mass="52992">MRQVVTSTRIFIALITALILVRLLSLGMYPLFDTTESRYSDIARIMADTNNYLTPMFNETTPFWGKPPMHTWASAISFEILGVSEFSARLPHFLATLLTLALTFIFVKRFYTKEIAVITTLVLCSTLGFIVGGAMVMTDALLTLSVTLAMISFWVQFKTRSVVSGIVFFVALAFGMLIKGPVAVVIIGIALVTWSLYQNVFWRAFTSLPWLLGLMSFMAMTLPWYLMAEHATPGFLSYFLWGEHVLRFIEPGWSGDLYGTAHDEAKGTIWLFWLAMACPWSVFIILWLLKAPTQSFNQIRNIKVEELTSYLIAFSIAPMLLFTLAGNILPAYVMPGLPAFAILIALTIKNQRSLIITSVLSLVLLVSFLSYVSSGYWQKSTQAYLLQDIDVDVPVVYWQKKPFSGNFYTRGQAQVTSEISELMKLQQAQAIYIAVKQRQTKPLTSVLSSCYMVNKDTKYFLYLCQQENH</sequence>
<dbReference type="PANTHER" id="PTHR33908">
    <property type="entry name" value="MANNOSYLTRANSFERASE YKCB-RELATED"/>
    <property type="match status" value="1"/>
</dbReference>
<dbReference type="InterPro" id="IPR050297">
    <property type="entry name" value="LipidA_mod_glycosyltrf_83"/>
</dbReference>
<name>A0ABQ6HCY1_9GAMM</name>
<evidence type="ECO:0000256" key="3">
    <source>
        <dbReference type="ARBA" id="ARBA00022676"/>
    </source>
</evidence>
<proteinExistence type="predicted"/>
<evidence type="ECO:0000313" key="10">
    <source>
        <dbReference type="EMBL" id="GLX84595.1"/>
    </source>
</evidence>
<organism evidence="10 11">
    <name type="scientific">Thalassotalea loyana</name>
    <dbReference type="NCBI Taxonomy" id="280483"/>
    <lineage>
        <taxon>Bacteria</taxon>
        <taxon>Pseudomonadati</taxon>
        <taxon>Pseudomonadota</taxon>
        <taxon>Gammaproteobacteria</taxon>
        <taxon>Alteromonadales</taxon>
        <taxon>Colwelliaceae</taxon>
        <taxon>Thalassotalea</taxon>
    </lineage>
</organism>
<protein>
    <submittedName>
        <fullName evidence="10">Phospholipid carrier-dependent glycosyltransferase</fullName>
    </submittedName>
</protein>
<accession>A0ABQ6HCY1</accession>
<feature type="transmembrane region" description="Helical" evidence="8">
    <location>
        <begin position="166"/>
        <end position="194"/>
    </location>
</feature>
<dbReference type="RefSeq" id="WP_284296186.1">
    <property type="nucleotide sequence ID" value="NZ_BSSV01000001.1"/>
</dbReference>
<feature type="transmembrane region" description="Helical" evidence="8">
    <location>
        <begin position="310"/>
        <end position="333"/>
    </location>
</feature>
<dbReference type="Pfam" id="PF02366">
    <property type="entry name" value="PMT"/>
    <property type="match status" value="1"/>
</dbReference>